<evidence type="ECO:0000313" key="2">
    <source>
        <dbReference type="Proteomes" id="UP000005933"/>
    </source>
</evidence>
<name>A0AB33VK01_RALSU</name>
<comment type="caution">
    <text evidence="1">The sequence shown here is derived from an EMBL/GenBank/DDBJ whole genome shotgun (WGS) entry which is preliminary data.</text>
</comment>
<dbReference type="AlphaFoldDB" id="A0AB33VK01"/>
<proteinExistence type="predicted"/>
<sequence length="264" mass="28741">MPAWNGMRLFSFLFSLSDLEFSPMRPIRLMILPLLLAAVFAHAAGTAPVAPAVSVVSAASAAPMTVLRVEHHLASLGADGVQRDARFAERVYRQGDRVWIARELPATAAHADPDHDSPHAGHKHAETDTAPRWIERGAGGVLNVRVVSEAQQKTYRVEPAEYGNIGFDGSWATAYHLLDPASLKAMRADGPARGGVQTYRARQGEHTVTVDWDIAGQYPRRVESRNASGTQRKLTRVSVLPAPVAAPWVGAQRYTSADYTDLMD</sequence>
<evidence type="ECO:0000313" key="1">
    <source>
        <dbReference type="EMBL" id="EAP74517.1"/>
    </source>
</evidence>
<gene>
    <name evidence="1" type="ORF">RRSL_04368</name>
</gene>
<reference evidence="1 2" key="1">
    <citation type="journal article" date="2006" name="Mol. Plant Microbe Interact.">
        <title>Identification of open reading frames unique to a select agent: Ralstonia solanacearum race 3 biovar 2.</title>
        <authorList>
            <person name="Gabriel D.W."/>
            <person name="Allen C."/>
            <person name="Schell M."/>
            <person name="Denny T.P."/>
            <person name="Greenberg J.T."/>
            <person name="Duan Y.P."/>
            <person name="Flores-Cruz Z."/>
            <person name="Huang Q."/>
            <person name="Clifford J.M."/>
            <person name="Presting G."/>
            <person name="Gonzalez E.T."/>
            <person name="Reddy J."/>
            <person name="Elphinstone J."/>
            <person name="Swanson J."/>
            <person name="Yao J."/>
            <person name="Mulholland V."/>
            <person name="Liu L."/>
            <person name="Farmerie W."/>
            <person name="Patnaikuni M."/>
            <person name="Balogh B."/>
            <person name="Norman D."/>
            <person name="Alvarez A."/>
            <person name="Castillo J.A."/>
            <person name="Jones J."/>
            <person name="Saddler G."/>
            <person name="Walunas T."/>
            <person name="Zhukov A."/>
            <person name="Mikhailova N."/>
        </authorList>
    </citation>
    <scope>NUCLEOTIDE SEQUENCE [LARGE SCALE GENOMIC DNA]</scope>
    <source>
        <strain evidence="1 2">UW551</strain>
    </source>
</reference>
<accession>A0AB33VK01</accession>
<dbReference type="Proteomes" id="UP000005933">
    <property type="component" value="Unassembled WGS sequence"/>
</dbReference>
<protein>
    <submittedName>
        <fullName evidence="1">Uncharacterized protein</fullName>
    </submittedName>
</protein>
<dbReference type="EMBL" id="AAKL01000003">
    <property type="protein sequence ID" value="EAP74517.1"/>
    <property type="molecule type" value="Genomic_DNA"/>
</dbReference>
<organism evidence="1 2">
    <name type="scientific">Ralstonia solanacearum (strain UW551)</name>
    <dbReference type="NCBI Taxonomy" id="342110"/>
    <lineage>
        <taxon>Bacteria</taxon>
        <taxon>Pseudomonadati</taxon>
        <taxon>Pseudomonadota</taxon>
        <taxon>Betaproteobacteria</taxon>
        <taxon>Burkholderiales</taxon>
        <taxon>Burkholderiaceae</taxon>
        <taxon>Ralstonia</taxon>
        <taxon>Ralstonia solanacearum species complex</taxon>
    </lineage>
</organism>